<proteinExistence type="predicted"/>
<gene>
    <name evidence="1" type="ORF">QLH32_04835</name>
</gene>
<sequence length="114" mass="13138">MDIKQLTPVEIKRDETGSWIHPEFLNYLNSLDGDAEFISDKEWCELKNHFNVETVTLWMESSVSSDDWESMMDDCDISKWDPIAPHGFFLIDIGFSEDDAYAIFARPKRVSGVA</sequence>
<dbReference type="Proteomes" id="UP001229836">
    <property type="component" value="Chromosome"/>
</dbReference>
<evidence type="ECO:0000313" key="1">
    <source>
        <dbReference type="EMBL" id="WHP06801.1"/>
    </source>
</evidence>
<dbReference type="RefSeq" id="WP_283268406.1">
    <property type="nucleotide sequence ID" value="NZ_CP125669.1"/>
</dbReference>
<organism evidence="1 2">
    <name type="scientific">Acinetobacter corruptisaponis</name>
    <dbReference type="NCBI Taxonomy" id="3045147"/>
    <lineage>
        <taxon>Bacteria</taxon>
        <taxon>Pseudomonadati</taxon>
        <taxon>Pseudomonadota</taxon>
        <taxon>Gammaproteobacteria</taxon>
        <taxon>Moraxellales</taxon>
        <taxon>Moraxellaceae</taxon>
        <taxon>Acinetobacter</taxon>
    </lineage>
</organism>
<reference evidence="1 2" key="1">
    <citation type="submission" date="2023-05" db="EMBL/GenBank/DDBJ databases">
        <title>The complete genome of Acinetobacter sp. nov KCTC 92772.</title>
        <authorList>
            <person name="Zhou G."/>
        </authorList>
    </citation>
    <scope>NUCLEOTIDE SEQUENCE [LARGE SCALE GENOMIC DNA]</scope>
    <source>
        <strain evidence="1 2">KCTC 92772</strain>
    </source>
</reference>
<keyword evidence="2" id="KW-1185">Reference proteome</keyword>
<accession>A0ABY8S650</accession>
<name>A0ABY8S650_9GAMM</name>
<protein>
    <submittedName>
        <fullName evidence="1">Uncharacterized protein</fullName>
    </submittedName>
</protein>
<dbReference type="EMBL" id="CP125669">
    <property type="protein sequence ID" value="WHP06801.1"/>
    <property type="molecule type" value="Genomic_DNA"/>
</dbReference>
<evidence type="ECO:0000313" key="2">
    <source>
        <dbReference type="Proteomes" id="UP001229836"/>
    </source>
</evidence>